<dbReference type="AlphaFoldDB" id="A0A366DKB8"/>
<dbReference type="InterPro" id="IPR032466">
    <property type="entry name" value="Metal_Hydrolase"/>
</dbReference>
<protein>
    <submittedName>
        <fullName evidence="1">Alpha-D-ribose 1-methylphosphonate 5-triphosphate diphosphatase</fullName>
    </submittedName>
</protein>
<dbReference type="PIRSF" id="PIRSF038971">
    <property type="entry name" value="PhnM"/>
    <property type="match status" value="1"/>
</dbReference>
<dbReference type="SUPFAM" id="SSF51556">
    <property type="entry name" value="Metallo-dependent hydrolases"/>
    <property type="match status" value="1"/>
</dbReference>
<dbReference type="STRING" id="1210090.GCA_001613185_06375"/>
<dbReference type="InterPro" id="IPR012696">
    <property type="entry name" value="PhnM"/>
</dbReference>
<comment type="caution">
    <text evidence="1">The sequence shown here is derived from an EMBL/GenBank/DDBJ whole genome shotgun (WGS) entry which is preliminary data.</text>
</comment>
<dbReference type="RefSeq" id="WP_067513951.1">
    <property type="nucleotide sequence ID" value="NZ_QNRE01000006.1"/>
</dbReference>
<reference evidence="1 2" key="1">
    <citation type="submission" date="2018-06" db="EMBL/GenBank/DDBJ databases">
        <title>Genomic Encyclopedia of Type Strains, Phase IV (KMG-IV): sequencing the most valuable type-strain genomes for metagenomic binning, comparative biology and taxonomic classification.</title>
        <authorList>
            <person name="Goeker M."/>
        </authorList>
    </citation>
    <scope>NUCLEOTIDE SEQUENCE [LARGE SCALE GENOMIC DNA]</scope>
    <source>
        <strain evidence="1 2">DSM 44599</strain>
    </source>
</reference>
<dbReference type="Proteomes" id="UP000252586">
    <property type="component" value="Unassembled WGS sequence"/>
</dbReference>
<name>A0A366DKB8_9NOCA</name>
<dbReference type="OrthoDB" id="3514520at2"/>
<evidence type="ECO:0000313" key="1">
    <source>
        <dbReference type="EMBL" id="RBO90375.1"/>
    </source>
</evidence>
<proteinExistence type="predicted"/>
<dbReference type="GO" id="GO:0019700">
    <property type="term" value="P:organic phosphonate catabolic process"/>
    <property type="evidence" value="ECO:0007669"/>
    <property type="project" value="InterPro"/>
</dbReference>
<gene>
    <name evidence="1" type="ORF">DFR74_106261</name>
</gene>
<evidence type="ECO:0000313" key="2">
    <source>
        <dbReference type="Proteomes" id="UP000252586"/>
    </source>
</evidence>
<dbReference type="EMBL" id="QNRE01000006">
    <property type="protein sequence ID" value="RBO90375.1"/>
    <property type="molecule type" value="Genomic_DNA"/>
</dbReference>
<accession>A0A366DKB8</accession>
<sequence>MSTYHGVTIVTGHGASVITAAAVVIDDELGVVTELAEGAPGDYFLVPAGVDLHLDNLVERRRPRATVTLDHDTVLSVLDAECAAAGMGVVCIAARCEDSPRKGIAIEDAGRLAESLERLGPDLACDWRIHARVELTDDRAVGALESLFDVSSRIAVVSMIETTLRRSRFATLDELRDFYSADWGVSPAEVEEVFRVSPARERAVGHRREQVSALAREHGVVLATHDDRSPEHIEEGRAAGATIAEFPLTMDAARRAGELGMTVVLGAPNAVRGRSTSSANLLVADAVRAGVCDVLCSDYLPSALHTATQVLAAGDGDLARAVRMVSARPAEVLGIAHPGIAVGRPLTATLYRRHGTALVGVGLWRDGRRVFARPGAQARLASRAVGA</sequence>
<organism evidence="1 2">
    <name type="scientific">Nocardia puris</name>
    <dbReference type="NCBI Taxonomy" id="208602"/>
    <lineage>
        <taxon>Bacteria</taxon>
        <taxon>Bacillati</taxon>
        <taxon>Actinomycetota</taxon>
        <taxon>Actinomycetes</taxon>
        <taxon>Mycobacteriales</taxon>
        <taxon>Nocardiaceae</taxon>
        <taxon>Nocardia</taxon>
    </lineage>
</organism>
<dbReference type="NCBIfam" id="NF011990">
    <property type="entry name" value="PRK15446.2-6"/>
    <property type="match status" value="1"/>
</dbReference>
<keyword evidence="2" id="KW-1185">Reference proteome</keyword>